<sequence length="446" mass="50359">MKKTGVVLGLFLFSFVLAACNNTNETDSAEETPSNNEADSEEDGDETDSNNPEEDAASDKNPVENEEENNHSDNEAEEQDYTEEQVSGDYLIHAEWLDGTDLLLYFTRTADEMTREERIPQSLMESDPSQRDLFSATTNFEVDGTAVNLYYNEEDDLSMASTESAMFWEALNEIGFRYGLDEFNLFNQDGERGLTFAENHWQDPVEIEQEPNRGYYVMSPEETERGEHTYISGAVAGEEISAEDGELFDFGQTIEAMATTTNDNGSYHSGIYEGLEIEEAEVDGNQAMVTYHINEEAEPTQQEREDFEQVLQLTALDFQVEELQLVNETDQVISTYPLLNEAGDNNGTAEEDDNQSEDTSNANEQEENTGITEEDATKNVFDYVDEHSDTNREDVKAMVQDDEDEEGYYTVQAFVFSGEEGEAQMTNTIGWYLVDKETGEVKEKEL</sequence>
<dbReference type="Proteomes" id="UP001595988">
    <property type="component" value="Unassembled WGS sequence"/>
</dbReference>
<dbReference type="PROSITE" id="PS51257">
    <property type="entry name" value="PROKAR_LIPOPROTEIN"/>
    <property type="match status" value="1"/>
</dbReference>
<evidence type="ECO:0000256" key="1">
    <source>
        <dbReference type="SAM" id="MobiDB-lite"/>
    </source>
</evidence>
<keyword evidence="4" id="KW-1185">Reference proteome</keyword>
<reference evidence="4" key="1">
    <citation type="journal article" date="2019" name="Int. J. Syst. Evol. Microbiol.">
        <title>The Global Catalogue of Microorganisms (GCM) 10K type strain sequencing project: providing services to taxonomists for standard genome sequencing and annotation.</title>
        <authorList>
            <consortium name="The Broad Institute Genomics Platform"/>
            <consortium name="The Broad Institute Genome Sequencing Center for Infectious Disease"/>
            <person name="Wu L."/>
            <person name="Ma J."/>
        </authorList>
    </citation>
    <scope>NUCLEOTIDE SEQUENCE [LARGE SCALE GENOMIC DNA]</scope>
    <source>
        <strain evidence="4">CCUG 37257</strain>
    </source>
</reference>
<comment type="caution">
    <text evidence="3">The sequence shown here is derived from an EMBL/GenBank/DDBJ whole genome shotgun (WGS) entry which is preliminary data.</text>
</comment>
<dbReference type="RefSeq" id="WP_289585132.1">
    <property type="nucleotide sequence ID" value="NZ_JBHSFT010000047.1"/>
</dbReference>
<gene>
    <name evidence="3" type="ORF">ACFO3P_18475</name>
</gene>
<organism evidence="3 4">
    <name type="scientific">Oceanobacillus aidingensis</name>
    <dbReference type="NCBI Taxonomy" id="645964"/>
    <lineage>
        <taxon>Bacteria</taxon>
        <taxon>Bacillati</taxon>
        <taxon>Bacillota</taxon>
        <taxon>Bacilli</taxon>
        <taxon>Bacillales</taxon>
        <taxon>Bacillaceae</taxon>
        <taxon>Oceanobacillus</taxon>
    </lineage>
</organism>
<feature type="region of interest" description="Disordered" evidence="1">
    <location>
        <begin position="339"/>
        <end position="375"/>
    </location>
</feature>
<feature type="compositionally biased region" description="Basic and acidic residues" evidence="1">
    <location>
        <begin position="57"/>
        <end position="74"/>
    </location>
</feature>
<proteinExistence type="predicted"/>
<feature type="signal peptide" evidence="2">
    <location>
        <begin position="1"/>
        <end position="18"/>
    </location>
</feature>
<feature type="compositionally biased region" description="Acidic residues" evidence="1">
    <location>
        <begin position="38"/>
        <end position="56"/>
    </location>
</feature>
<evidence type="ECO:0000313" key="4">
    <source>
        <dbReference type="Proteomes" id="UP001595988"/>
    </source>
</evidence>
<dbReference type="EMBL" id="JBHSFT010000047">
    <property type="protein sequence ID" value="MFC4664167.1"/>
    <property type="molecule type" value="Genomic_DNA"/>
</dbReference>
<evidence type="ECO:0000313" key="3">
    <source>
        <dbReference type="EMBL" id="MFC4664167.1"/>
    </source>
</evidence>
<feature type="region of interest" description="Disordered" evidence="1">
    <location>
        <begin position="24"/>
        <end position="84"/>
    </location>
</feature>
<name>A0ABV9K262_9BACI</name>
<feature type="compositionally biased region" description="Polar residues" evidence="1">
    <location>
        <begin position="357"/>
        <end position="371"/>
    </location>
</feature>
<accession>A0ABV9K262</accession>
<feature type="chain" id="PRO_5046595709" evidence="2">
    <location>
        <begin position="19"/>
        <end position="446"/>
    </location>
</feature>
<protein>
    <submittedName>
        <fullName evidence="3">Uncharacterized protein</fullName>
    </submittedName>
</protein>
<feature type="compositionally biased region" description="Polar residues" evidence="1">
    <location>
        <begin position="24"/>
        <end position="37"/>
    </location>
</feature>
<keyword evidence="2" id="KW-0732">Signal</keyword>
<evidence type="ECO:0000256" key="2">
    <source>
        <dbReference type="SAM" id="SignalP"/>
    </source>
</evidence>